<name>A0A3S8U7G5_9RHOB</name>
<protein>
    <recommendedName>
        <fullName evidence="4">PH domain-containing protein</fullName>
    </recommendedName>
</protein>
<gene>
    <name evidence="2" type="ORF">EI545_11840</name>
</gene>
<feature type="transmembrane region" description="Helical" evidence="1">
    <location>
        <begin position="12"/>
        <end position="36"/>
    </location>
</feature>
<organism evidence="2 3">
    <name type="scientific">Tabrizicola piscis</name>
    <dbReference type="NCBI Taxonomy" id="2494374"/>
    <lineage>
        <taxon>Bacteria</taxon>
        <taxon>Pseudomonadati</taxon>
        <taxon>Pseudomonadota</taxon>
        <taxon>Alphaproteobacteria</taxon>
        <taxon>Rhodobacterales</taxon>
        <taxon>Paracoccaceae</taxon>
        <taxon>Tabrizicola</taxon>
    </lineage>
</organism>
<evidence type="ECO:0000313" key="3">
    <source>
        <dbReference type="Proteomes" id="UP000282002"/>
    </source>
</evidence>
<keyword evidence="1" id="KW-0812">Transmembrane</keyword>
<keyword evidence="1" id="KW-0472">Membrane</keyword>
<dbReference type="KEGG" id="taw:EI545_11840"/>
<proteinExistence type="predicted"/>
<dbReference type="Proteomes" id="UP000282002">
    <property type="component" value="Chromosome"/>
</dbReference>
<dbReference type="RefSeq" id="WP_125325665.1">
    <property type="nucleotide sequence ID" value="NZ_CP034328.1"/>
</dbReference>
<keyword evidence="3" id="KW-1185">Reference proteome</keyword>
<reference evidence="2 3" key="1">
    <citation type="submission" date="2018-12" db="EMBL/GenBank/DDBJ databases">
        <title>Complete genome sequencing of Tabrizicola sp. K13M18.</title>
        <authorList>
            <person name="Bae J.-W."/>
        </authorList>
    </citation>
    <scope>NUCLEOTIDE SEQUENCE [LARGE SCALE GENOMIC DNA]</scope>
    <source>
        <strain evidence="2 3">K13M18</strain>
    </source>
</reference>
<dbReference type="EMBL" id="CP034328">
    <property type="protein sequence ID" value="AZL59470.1"/>
    <property type="molecule type" value="Genomic_DNA"/>
</dbReference>
<keyword evidence="1" id="KW-1133">Transmembrane helix</keyword>
<evidence type="ECO:0000313" key="2">
    <source>
        <dbReference type="EMBL" id="AZL59470.1"/>
    </source>
</evidence>
<dbReference type="AlphaFoldDB" id="A0A3S8U7G5"/>
<feature type="transmembrane region" description="Helical" evidence="1">
    <location>
        <begin position="128"/>
        <end position="149"/>
    </location>
</feature>
<accession>A0A3S8U7G5</accession>
<sequence length="225" mass="24965">MQGVTHWPEIFFVWGATVLPMVILIGFWGGLILFALRRRRRQQARKLAQGALPDASFLQVGDLPLQYRYVAGLGTGGPAPVTVGEKVLRPSSGVRVTILVIAGMVVWYALSPVVWQSAADLPGAQSDWILVAMQFLLPVLAVSGVLYVFTSEARYDRDVLIVTRFLQRREYRWKNLTRVADAGSYDLLLVFKPGGKAKVLKYSVGIGEFKDFALEQIRKNGLTNA</sequence>
<feature type="transmembrane region" description="Helical" evidence="1">
    <location>
        <begin position="96"/>
        <end position="116"/>
    </location>
</feature>
<dbReference type="OrthoDB" id="7834905at2"/>
<evidence type="ECO:0008006" key="4">
    <source>
        <dbReference type="Google" id="ProtNLM"/>
    </source>
</evidence>
<evidence type="ECO:0000256" key="1">
    <source>
        <dbReference type="SAM" id="Phobius"/>
    </source>
</evidence>